<feature type="non-terminal residue" evidence="3">
    <location>
        <position position="116"/>
    </location>
</feature>
<protein>
    <recommendedName>
        <fullName evidence="2">Leucine-binding protein domain-containing protein</fullName>
    </recommendedName>
</protein>
<dbReference type="EMBL" id="UINC01038826">
    <property type="protein sequence ID" value="SVB36398.1"/>
    <property type="molecule type" value="Genomic_DNA"/>
</dbReference>
<name>A0A382DDC6_9ZZZZ</name>
<reference evidence="3" key="1">
    <citation type="submission" date="2018-05" db="EMBL/GenBank/DDBJ databases">
        <authorList>
            <person name="Lanie J.A."/>
            <person name="Ng W.-L."/>
            <person name="Kazmierczak K.M."/>
            <person name="Andrzejewski T.M."/>
            <person name="Davidsen T.M."/>
            <person name="Wayne K.J."/>
            <person name="Tettelin H."/>
            <person name="Glass J.I."/>
            <person name="Rusch D."/>
            <person name="Podicherti R."/>
            <person name="Tsui H.-C.T."/>
            <person name="Winkler M.E."/>
        </authorList>
    </citation>
    <scope>NUCLEOTIDE SEQUENCE</scope>
</reference>
<dbReference type="Pfam" id="PF13458">
    <property type="entry name" value="Peripla_BP_6"/>
    <property type="match status" value="1"/>
</dbReference>
<accession>A0A382DDC6</accession>
<dbReference type="PANTHER" id="PTHR47235">
    <property type="entry name" value="BLR6548 PROTEIN"/>
    <property type="match status" value="1"/>
</dbReference>
<dbReference type="SUPFAM" id="SSF53822">
    <property type="entry name" value="Periplasmic binding protein-like I"/>
    <property type="match status" value="1"/>
</dbReference>
<dbReference type="AlphaFoldDB" id="A0A382DDC6"/>
<dbReference type="PANTHER" id="PTHR47235:SF1">
    <property type="entry name" value="BLR6548 PROTEIN"/>
    <property type="match status" value="1"/>
</dbReference>
<dbReference type="PROSITE" id="PS51257">
    <property type="entry name" value="PROKAR_LIPOPROTEIN"/>
    <property type="match status" value="1"/>
</dbReference>
<organism evidence="3">
    <name type="scientific">marine metagenome</name>
    <dbReference type="NCBI Taxonomy" id="408172"/>
    <lineage>
        <taxon>unclassified sequences</taxon>
        <taxon>metagenomes</taxon>
        <taxon>ecological metagenomes</taxon>
    </lineage>
</organism>
<proteinExistence type="predicted"/>
<evidence type="ECO:0000256" key="1">
    <source>
        <dbReference type="ARBA" id="ARBA00022729"/>
    </source>
</evidence>
<dbReference type="InterPro" id="IPR028082">
    <property type="entry name" value="Peripla_BP_I"/>
</dbReference>
<feature type="domain" description="Leucine-binding protein" evidence="2">
    <location>
        <begin position="32"/>
        <end position="115"/>
    </location>
</feature>
<sequence length="116" mass="12560">MKRVMGTLIIIGLLAVGCVKRAPAPGVTDTEVLIGNVQDLSGPMKELGAVIPNGSNMYFDYINDQGGVHGRSIKMLIEDHQYNPQKAVAATKKLVEKDQVFCLYQVIGTSPCEAIR</sequence>
<evidence type="ECO:0000313" key="3">
    <source>
        <dbReference type="EMBL" id="SVB36398.1"/>
    </source>
</evidence>
<dbReference type="Gene3D" id="3.40.50.2300">
    <property type="match status" value="1"/>
</dbReference>
<dbReference type="InterPro" id="IPR028081">
    <property type="entry name" value="Leu-bd"/>
</dbReference>
<keyword evidence="1" id="KW-0732">Signal</keyword>
<gene>
    <name evidence="3" type="ORF">METZ01_LOCUS189252</name>
</gene>
<evidence type="ECO:0000259" key="2">
    <source>
        <dbReference type="Pfam" id="PF13458"/>
    </source>
</evidence>